<dbReference type="GO" id="GO:0005829">
    <property type="term" value="C:cytosol"/>
    <property type="evidence" value="ECO:0007669"/>
    <property type="project" value="TreeGrafter"/>
</dbReference>
<comment type="function">
    <text evidence="7">May play the central regulatory role in sporulation. It may be an element of the effector pathway responsible for the activation of sporulation genes in response to nutritional stress. Spo0A may act in concert with spo0H (a sigma factor) to control the expression of some genes that are critical to the sporulation process.</text>
</comment>
<dbReference type="SUPFAM" id="SSF52172">
    <property type="entry name" value="CheY-like"/>
    <property type="match status" value="1"/>
</dbReference>
<evidence type="ECO:0000256" key="6">
    <source>
        <dbReference type="ARBA" id="ARBA00023163"/>
    </source>
</evidence>
<dbReference type="EMBL" id="CP003108">
    <property type="protein sequence ID" value="AET69318.1"/>
    <property type="molecule type" value="Genomic_DNA"/>
</dbReference>
<evidence type="ECO:0000256" key="8">
    <source>
        <dbReference type="PROSITE-ProRule" id="PRU00169"/>
    </source>
</evidence>
<dbReference type="FunFam" id="3.40.50.2300:FF:000001">
    <property type="entry name" value="DNA-binding response regulator PhoB"/>
    <property type="match status" value="1"/>
</dbReference>
<dbReference type="eggNOG" id="COG0745">
    <property type="taxonomic scope" value="Bacteria"/>
</dbReference>
<dbReference type="InterPro" id="IPR039420">
    <property type="entry name" value="WalR-like"/>
</dbReference>
<dbReference type="PANTHER" id="PTHR48111:SF73">
    <property type="entry name" value="ALKALINE PHOSPHATASE SYNTHESIS TRANSCRIPTIONAL REGULATORY PROTEIN PHOP"/>
    <property type="match status" value="1"/>
</dbReference>
<dbReference type="Pfam" id="PF00486">
    <property type="entry name" value="Trans_reg_C"/>
    <property type="match status" value="1"/>
</dbReference>
<keyword evidence="5 9" id="KW-0238">DNA-binding</keyword>
<dbReference type="Gene3D" id="1.10.10.10">
    <property type="entry name" value="Winged helix-like DNA-binding domain superfamily/Winged helix DNA-binding domain"/>
    <property type="match status" value="1"/>
</dbReference>
<dbReference type="Gene3D" id="3.40.50.2300">
    <property type="match status" value="1"/>
</dbReference>
<feature type="domain" description="Response regulatory" evidence="10">
    <location>
        <begin position="2"/>
        <end position="116"/>
    </location>
</feature>
<dbReference type="OrthoDB" id="9790454at2"/>
<dbReference type="CDD" id="cd17574">
    <property type="entry name" value="REC_OmpR"/>
    <property type="match status" value="1"/>
</dbReference>
<dbReference type="FunFam" id="1.10.10.10:FF:000018">
    <property type="entry name" value="DNA-binding response regulator ResD"/>
    <property type="match status" value="1"/>
</dbReference>
<protein>
    <recommendedName>
        <fullName evidence="1">Stage 0 sporulation protein A homolog</fullName>
    </recommendedName>
</protein>
<dbReference type="PANTHER" id="PTHR48111">
    <property type="entry name" value="REGULATOR OF RPOS"/>
    <property type="match status" value="1"/>
</dbReference>
<dbReference type="CDD" id="cd00383">
    <property type="entry name" value="trans_reg_C"/>
    <property type="match status" value="1"/>
</dbReference>
<keyword evidence="13" id="KW-1185">Reference proteome</keyword>
<dbReference type="InterPro" id="IPR036388">
    <property type="entry name" value="WH-like_DNA-bd_sf"/>
</dbReference>
<dbReference type="HOGENOM" id="CLU_000445_30_3_9"/>
<accession>G7WBS1</accession>
<dbReference type="KEGG" id="dor:Desor_3868"/>
<evidence type="ECO:0000256" key="9">
    <source>
        <dbReference type="PROSITE-ProRule" id="PRU01091"/>
    </source>
</evidence>
<keyword evidence="2 8" id="KW-0597">Phosphoprotein</keyword>
<dbReference type="InterPro" id="IPR001867">
    <property type="entry name" value="OmpR/PhoB-type_DNA-bd"/>
</dbReference>
<dbReference type="GO" id="GO:0006355">
    <property type="term" value="P:regulation of DNA-templated transcription"/>
    <property type="evidence" value="ECO:0007669"/>
    <property type="project" value="InterPro"/>
</dbReference>
<feature type="domain" description="OmpR/PhoB-type" evidence="11">
    <location>
        <begin position="124"/>
        <end position="220"/>
    </location>
</feature>
<evidence type="ECO:0000259" key="11">
    <source>
        <dbReference type="PROSITE" id="PS51755"/>
    </source>
</evidence>
<evidence type="ECO:0000256" key="5">
    <source>
        <dbReference type="ARBA" id="ARBA00023125"/>
    </source>
</evidence>
<evidence type="ECO:0000256" key="2">
    <source>
        <dbReference type="ARBA" id="ARBA00022553"/>
    </source>
</evidence>
<evidence type="ECO:0000256" key="7">
    <source>
        <dbReference type="ARBA" id="ARBA00024867"/>
    </source>
</evidence>
<dbReference type="SMART" id="SM00862">
    <property type="entry name" value="Trans_reg_C"/>
    <property type="match status" value="1"/>
</dbReference>
<evidence type="ECO:0000259" key="10">
    <source>
        <dbReference type="PROSITE" id="PS50110"/>
    </source>
</evidence>
<dbReference type="RefSeq" id="WP_014186125.1">
    <property type="nucleotide sequence ID" value="NC_016584.1"/>
</dbReference>
<evidence type="ECO:0000313" key="12">
    <source>
        <dbReference type="EMBL" id="AET69318.1"/>
    </source>
</evidence>
<keyword evidence="3" id="KW-0902">Two-component regulatory system</keyword>
<dbReference type="GO" id="GO:0000976">
    <property type="term" value="F:transcription cis-regulatory region binding"/>
    <property type="evidence" value="ECO:0007669"/>
    <property type="project" value="TreeGrafter"/>
</dbReference>
<dbReference type="GO" id="GO:0032993">
    <property type="term" value="C:protein-DNA complex"/>
    <property type="evidence" value="ECO:0007669"/>
    <property type="project" value="TreeGrafter"/>
</dbReference>
<dbReference type="GO" id="GO:0000156">
    <property type="term" value="F:phosphorelay response regulator activity"/>
    <property type="evidence" value="ECO:0007669"/>
    <property type="project" value="TreeGrafter"/>
</dbReference>
<dbReference type="Pfam" id="PF00072">
    <property type="entry name" value="Response_reg"/>
    <property type="match status" value="1"/>
</dbReference>
<feature type="modified residue" description="4-aspartylphosphate" evidence="8">
    <location>
        <position position="52"/>
    </location>
</feature>
<evidence type="ECO:0000256" key="1">
    <source>
        <dbReference type="ARBA" id="ARBA00018672"/>
    </source>
</evidence>
<reference evidence="13" key="1">
    <citation type="submission" date="2011-11" db="EMBL/GenBank/DDBJ databases">
        <title>Complete sequence of Desulfosporosinus orientis DSM 765.</title>
        <authorList>
            <person name="Lucas S."/>
            <person name="Han J."/>
            <person name="Lapidus A."/>
            <person name="Cheng J.-F."/>
            <person name="Goodwin L."/>
            <person name="Pitluck S."/>
            <person name="Peters L."/>
            <person name="Ovchinnikova G."/>
            <person name="Teshima H."/>
            <person name="Detter J.C."/>
            <person name="Han C."/>
            <person name="Tapia R."/>
            <person name="Land M."/>
            <person name="Hauser L."/>
            <person name="Kyrpides N."/>
            <person name="Ivanova N."/>
            <person name="Pagani I."/>
            <person name="Pester M."/>
            <person name="Spring S."/>
            <person name="Ollivier B."/>
            <person name="Rattei T."/>
            <person name="Klenk H.-P."/>
            <person name="Wagner M."/>
            <person name="Loy A."/>
            <person name="Woyke T."/>
        </authorList>
    </citation>
    <scope>NUCLEOTIDE SEQUENCE [LARGE SCALE GENOMIC DNA]</scope>
    <source>
        <strain evidence="13">ATCC 19365 / DSM 765 / NCIMB 8382 / VKM B-1628</strain>
    </source>
</reference>
<dbReference type="PROSITE" id="PS50110">
    <property type="entry name" value="RESPONSE_REGULATORY"/>
    <property type="match status" value="1"/>
</dbReference>
<dbReference type="PROSITE" id="PS51755">
    <property type="entry name" value="OMPR_PHOB"/>
    <property type="match status" value="1"/>
</dbReference>
<gene>
    <name evidence="12" type="ordered locus">Desor_3868</name>
</gene>
<keyword evidence="4" id="KW-0805">Transcription regulation</keyword>
<dbReference type="InterPro" id="IPR001789">
    <property type="entry name" value="Sig_transdc_resp-reg_receiver"/>
</dbReference>
<dbReference type="PATRIC" id="fig|768706.3.peg.3911"/>
<dbReference type="Proteomes" id="UP000006346">
    <property type="component" value="Chromosome"/>
</dbReference>
<keyword evidence="6" id="KW-0804">Transcription</keyword>
<evidence type="ECO:0000256" key="3">
    <source>
        <dbReference type="ARBA" id="ARBA00023012"/>
    </source>
</evidence>
<dbReference type="AlphaFoldDB" id="G7WBS1"/>
<evidence type="ECO:0000256" key="4">
    <source>
        <dbReference type="ARBA" id="ARBA00023015"/>
    </source>
</evidence>
<sequence>MKIMVIDDDKNMRRLLRDSLKNEGYEVVEGADGEDGIAKLVDHPDVDLVLLDVRMPKMSGFEAIGEIREITDAPVVFLTALDESYDEIKGLELGADDYITKPFSYEVLTARVRSCLRKNRRFSSEIVKISDLEVDSTNKTAFIQGKNVELTLKEFELLELFIRYKNITLDRNRLLDRIWGYDYEGDPRTVDTHVKTLRAKLGSCSEYIKTIRGTGYRFEETK</sequence>
<dbReference type="STRING" id="768706.Desor_3868"/>
<reference evidence="12 13" key="2">
    <citation type="journal article" date="2012" name="J. Bacteriol.">
        <title>Complete genome sequences of Desulfosporosinus orientis DSM765T, Desulfosporosinus youngiae DSM17734T, Desulfosporosinus meridiei DSM13257T, and Desulfosporosinus acidiphilus DSM22704T.</title>
        <authorList>
            <person name="Pester M."/>
            <person name="Brambilla E."/>
            <person name="Alazard D."/>
            <person name="Rattei T."/>
            <person name="Weinmaier T."/>
            <person name="Han J."/>
            <person name="Lucas S."/>
            <person name="Lapidus A."/>
            <person name="Cheng J.F."/>
            <person name="Goodwin L."/>
            <person name="Pitluck S."/>
            <person name="Peters L."/>
            <person name="Ovchinnikova G."/>
            <person name="Teshima H."/>
            <person name="Detter J.C."/>
            <person name="Han C.S."/>
            <person name="Tapia R."/>
            <person name="Land M.L."/>
            <person name="Hauser L."/>
            <person name="Kyrpides N.C."/>
            <person name="Ivanova N.N."/>
            <person name="Pagani I."/>
            <person name="Huntmann M."/>
            <person name="Wei C.L."/>
            <person name="Davenport K.W."/>
            <person name="Daligault H."/>
            <person name="Chain P.S."/>
            <person name="Chen A."/>
            <person name="Mavromatis K."/>
            <person name="Markowitz V."/>
            <person name="Szeto E."/>
            <person name="Mikhailova N."/>
            <person name="Pati A."/>
            <person name="Wagner M."/>
            <person name="Woyke T."/>
            <person name="Ollivier B."/>
            <person name="Klenk H.P."/>
            <person name="Spring S."/>
            <person name="Loy A."/>
        </authorList>
    </citation>
    <scope>NUCLEOTIDE SEQUENCE [LARGE SCALE GENOMIC DNA]</scope>
    <source>
        <strain evidence="13">ATCC 19365 / DSM 765 / NCIMB 8382 / VKM B-1628</strain>
    </source>
</reference>
<feature type="DNA-binding region" description="OmpR/PhoB-type" evidence="9">
    <location>
        <begin position="124"/>
        <end position="220"/>
    </location>
</feature>
<dbReference type="InterPro" id="IPR011006">
    <property type="entry name" value="CheY-like_superfamily"/>
</dbReference>
<dbReference type="SMART" id="SM00448">
    <property type="entry name" value="REC"/>
    <property type="match status" value="1"/>
</dbReference>
<proteinExistence type="predicted"/>
<organism evidence="12 13">
    <name type="scientific">Desulfosporosinus orientis (strain ATCC 19365 / DSM 765 / NCIMB 8382 / VKM B-1628 / Singapore I)</name>
    <name type="common">Desulfotomaculum orientis</name>
    <dbReference type="NCBI Taxonomy" id="768706"/>
    <lineage>
        <taxon>Bacteria</taxon>
        <taxon>Bacillati</taxon>
        <taxon>Bacillota</taxon>
        <taxon>Clostridia</taxon>
        <taxon>Eubacteriales</taxon>
        <taxon>Desulfitobacteriaceae</taxon>
        <taxon>Desulfosporosinus</taxon>
    </lineage>
</organism>
<name>G7WBS1_DESOD</name>
<evidence type="ECO:0000313" key="13">
    <source>
        <dbReference type="Proteomes" id="UP000006346"/>
    </source>
</evidence>
<dbReference type="Gene3D" id="6.10.250.690">
    <property type="match status" value="1"/>
</dbReference>